<dbReference type="RefSeq" id="WP_011879403.1">
    <property type="nucleotide sequence ID" value="NC_009253.1"/>
</dbReference>
<name>A4J961_DESRM</name>
<dbReference type="AlphaFoldDB" id="A4J961"/>
<dbReference type="Proteomes" id="UP000001556">
    <property type="component" value="Chromosome"/>
</dbReference>
<comment type="similarity">
    <text evidence="1">Belongs to the LytR/CpsA/Psr (LCP) family.</text>
</comment>
<dbReference type="HOGENOM" id="CLU_016455_5_5_9"/>
<dbReference type="Gene3D" id="3.40.630.190">
    <property type="entry name" value="LCP protein"/>
    <property type="match status" value="1"/>
</dbReference>
<dbReference type="NCBIfam" id="TIGR00350">
    <property type="entry name" value="lytR_cpsA_psr"/>
    <property type="match status" value="1"/>
</dbReference>
<gene>
    <name evidence="4" type="ordered locus">Dred_3112</name>
</gene>
<dbReference type="OrthoDB" id="9782542at2"/>
<dbReference type="PANTHER" id="PTHR33392">
    <property type="entry name" value="POLYISOPRENYL-TEICHOIC ACID--PEPTIDOGLYCAN TEICHOIC ACID TRANSFERASE TAGU"/>
    <property type="match status" value="1"/>
</dbReference>
<evidence type="ECO:0000313" key="5">
    <source>
        <dbReference type="Proteomes" id="UP000001556"/>
    </source>
</evidence>
<dbReference type="PANTHER" id="PTHR33392:SF6">
    <property type="entry name" value="POLYISOPRENYL-TEICHOIC ACID--PEPTIDOGLYCAN TEICHOIC ACID TRANSFERASE TAGU"/>
    <property type="match status" value="1"/>
</dbReference>
<dbReference type="InterPro" id="IPR004474">
    <property type="entry name" value="LytR_CpsA_psr"/>
</dbReference>
<feature type="compositionally biased region" description="Polar residues" evidence="2">
    <location>
        <begin position="344"/>
        <end position="365"/>
    </location>
</feature>
<dbReference type="KEGG" id="drm:Dred_3112"/>
<proteinExistence type="inferred from homology"/>
<feature type="domain" description="Cell envelope-related transcriptional attenuator" evidence="3">
    <location>
        <begin position="79"/>
        <end position="229"/>
    </location>
</feature>
<evidence type="ECO:0000259" key="3">
    <source>
        <dbReference type="Pfam" id="PF03816"/>
    </source>
</evidence>
<feature type="region of interest" description="Disordered" evidence="2">
    <location>
        <begin position="324"/>
        <end position="419"/>
    </location>
</feature>
<sequence>MERRKRRKLRIIPFLIFCTFFVLVLGTGYVLANQFLFNGEGPSLSSLTLDDPKEEDLFKDRMNFLLMGIDAREGETRTRTDSLILVSVDKEKNRIAMISLPRDTRVDIPGHGKDKINAANVYGGPELVMKTVSDLTGVNIDHYLMTNVRGFRDIVDALGGVTIDVEKRMYHYDPYDEPDLRKIDLRPGVQELDGNKALQYVRFRSDALGDVSRTERQQKFLKALAQEMMQPSTITKLPKLVPTINKYLDTNLGISQMVTLAKAGKNLSNVDIVTQTMPGKFLNMDGVSYWSVDPKQAKLVAESLIRDGKPYDVVLGEENVNTKSVAKETTKSQSKESAPVNPILPTNNKTATNQETPEKNTGNQDSKVKPKDSGVEIIVNPDKESGNQGTTKGTTETKKNNAVSGDNAGASSWLPTTEL</sequence>
<dbReference type="InterPro" id="IPR050922">
    <property type="entry name" value="LytR/CpsA/Psr_CW_biosynth"/>
</dbReference>
<keyword evidence="5" id="KW-1185">Reference proteome</keyword>
<protein>
    <submittedName>
        <fullName evidence="4">Cell envelope-related transcriptional attenuator</fullName>
    </submittedName>
</protein>
<evidence type="ECO:0000313" key="4">
    <source>
        <dbReference type="EMBL" id="ABO51614.1"/>
    </source>
</evidence>
<dbReference type="eggNOG" id="COG1316">
    <property type="taxonomic scope" value="Bacteria"/>
</dbReference>
<dbReference type="Pfam" id="PF03816">
    <property type="entry name" value="LytR_cpsA_psr"/>
    <property type="match status" value="1"/>
</dbReference>
<dbReference type="EMBL" id="CP000612">
    <property type="protein sequence ID" value="ABO51614.1"/>
    <property type="molecule type" value="Genomic_DNA"/>
</dbReference>
<evidence type="ECO:0000256" key="2">
    <source>
        <dbReference type="SAM" id="MobiDB-lite"/>
    </source>
</evidence>
<accession>A4J961</accession>
<organism evidence="4 5">
    <name type="scientific">Desulforamulus reducens (strain ATCC BAA-1160 / DSM 100696 / MI-1)</name>
    <name type="common">Desulfotomaculum reducens</name>
    <dbReference type="NCBI Taxonomy" id="349161"/>
    <lineage>
        <taxon>Bacteria</taxon>
        <taxon>Bacillati</taxon>
        <taxon>Bacillota</taxon>
        <taxon>Clostridia</taxon>
        <taxon>Eubacteriales</taxon>
        <taxon>Peptococcaceae</taxon>
        <taxon>Desulforamulus</taxon>
    </lineage>
</organism>
<dbReference type="STRING" id="349161.Dred_3112"/>
<evidence type="ECO:0000256" key="1">
    <source>
        <dbReference type="ARBA" id="ARBA00006068"/>
    </source>
</evidence>
<feature type="compositionally biased region" description="Polar residues" evidence="2">
    <location>
        <begin position="409"/>
        <end position="419"/>
    </location>
</feature>
<feature type="compositionally biased region" description="Basic and acidic residues" evidence="2">
    <location>
        <begin position="325"/>
        <end position="334"/>
    </location>
</feature>
<reference evidence="4 5" key="1">
    <citation type="submission" date="2007-03" db="EMBL/GenBank/DDBJ databases">
        <title>Complete sequence of Desulfotomaculum reducens MI-1.</title>
        <authorList>
            <consortium name="US DOE Joint Genome Institute"/>
            <person name="Copeland A."/>
            <person name="Lucas S."/>
            <person name="Lapidus A."/>
            <person name="Barry K."/>
            <person name="Detter J.C."/>
            <person name="Glavina del Rio T."/>
            <person name="Hammon N."/>
            <person name="Israni S."/>
            <person name="Dalin E."/>
            <person name="Tice H."/>
            <person name="Pitluck S."/>
            <person name="Sims D."/>
            <person name="Brettin T."/>
            <person name="Bruce D."/>
            <person name="Han C."/>
            <person name="Tapia R."/>
            <person name="Schmutz J."/>
            <person name="Larimer F."/>
            <person name="Land M."/>
            <person name="Hauser L."/>
            <person name="Kyrpides N."/>
            <person name="Kim E."/>
            <person name="Tebo B.M."/>
            <person name="Richardson P."/>
        </authorList>
    </citation>
    <scope>NUCLEOTIDE SEQUENCE [LARGE SCALE GENOMIC DNA]</scope>
    <source>
        <strain evidence="4 5">MI-1</strain>
    </source>
</reference>